<sequence length="270" mass="30485">MERGVYLSNERDYNHATDKEYEKLRKLADQAHDKRNKLSHESQSAFKRGDKAKAAELSQQAKEQLDIAERYNAQAANYVFIENNEDSDRDEIDLHGLFVKEAQYILKQRITTGIQRNETHLKVIVGKGLHSANGVAKLKPAIQELCQDANLKNYIDPKNTGVLVIELQNANIPASWSQNAQHFNMPQAPQAAYGQQQPAYAQQTQQNQQGYNPYAQQQQYQGSNQQGSNQQGSNQQGFQFAGMDQQQLQQAAKTALPFLKAICNCIKSNM</sequence>
<feature type="region of interest" description="Disordered" evidence="2">
    <location>
        <begin position="188"/>
        <end position="208"/>
    </location>
</feature>
<dbReference type="RefSeq" id="XP_022459658.1">
    <property type="nucleotide sequence ID" value="XM_022602079.1"/>
</dbReference>
<dbReference type="OrthoDB" id="3231855at2759"/>
<dbReference type="EMBL" id="HG793128">
    <property type="protein sequence ID" value="CDK27665.1"/>
    <property type="molecule type" value="Genomic_DNA"/>
</dbReference>
<dbReference type="STRING" id="1382522.W6MWM6"/>
<dbReference type="Pfam" id="PF08590">
    <property type="entry name" value="DUF1771"/>
    <property type="match status" value="1"/>
</dbReference>
<reference evidence="4" key="2">
    <citation type="submission" date="2014-02" db="EMBL/GenBank/DDBJ databases">
        <title>Complete DNA sequence of /Kuraishia capsulata/ illustrates novel genomic features among budding yeasts (/Saccharomycotina/).</title>
        <authorList>
            <person name="Morales L."/>
            <person name="Noel B."/>
            <person name="Porcel B."/>
            <person name="Marcet-Houben M."/>
            <person name="Hullo M-F."/>
            <person name="Sacerdot C."/>
            <person name="Tekaia F."/>
            <person name="Leh-Louis V."/>
            <person name="Despons L."/>
            <person name="Khanna V."/>
            <person name="Aury J-M."/>
            <person name="Barbe V."/>
            <person name="Couloux A."/>
            <person name="Labadie K."/>
            <person name="Pelletier E."/>
            <person name="Souciet J-L."/>
            <person name="Boekhout T."/>
            <person name="Gabaldon T."/>
            <person name="Wincker P."/>
            <person name="Dujon B."/>
        </authorList>
    </citation>
    <scope>NUCLEOTIDE SEQUENCE</scope>
    <source>
        <strain evidence="4">CBS 1993</strain>
    </source>
</reference>
<protein>
    <recommendedName>
        <fullName evidence="3">Smr domain-containing protein</fullName>
    </recommendedName>
</protein>
<feature type="coiled-coil region" evidence="1">
    <location>
        <begin position="21"/>
        <end position="74"/>
    </location>
</feature>
<proteinExistence type="predicted"/>
<organism evidence="4 5">
    <name type="scientific">Kuraishia capsulata CBS 1993</name>
    <dbReference type="NCBI Taxonomy" id="1382522"/>
    <lineage>
        <taxon>Eukaryota</taxon>
        <taxon>Fungi</taxon>
        <taxon>Dikarya</taxon>
        <taxon>Ascomycota</taxon>
        <taxon>Saccharomycotina</taxon>
        <taxon>Pichiomycetes</taxon>
        <taxon>Pichiales</taxon>
        <taxon>Pichiaceae</taxon>
        <taxon>Kuraishia</taxon>
    </lineage>
</organism>
<dbReference type="GeneID" id="34521046"/>
<evidence type="ECO:0000259" key="3">
    <source>
        <dbReference type="PROSITE" id="PS50828"/>
    </source>
</evidence>
<dbReference type="SUPFAM" id="SSF160443">
    <property type="entry name" value="SMR domain-like"/>
    <property type="match status" value="1"/>
</dbReference>
<dbReference type="HOGENOM" id="CLU_069447_0_0_1"/>
<dbReference type="SMART" id="SM00463">
    <property type="entry name" value="SMR"/>
    <property type="match status" value="1"/>
</dbReference>
<accession>W6MWM6</accession>
<dbReference type="InterPro" id="IPR053020">
    <property type="entry name" value="Smr_domain_protein"/>
</dbReference>
<dbReference type="GO" id="GO:0070481">
    <property type="term" value="P:nuclear-transcribed mRNA catabolic process, non-stop decay"/>
    <property type="evidence" value="ECO:0007669"/>
    <property type="project" value="EnsemblFungi"/>
</dbReference>
<dbReference type="PANTHER" id="PTHR47417">
    <property type="entry name" value="SMR DOMAIN-CONTAINING PROTEIN YPL199C"/>
    <property type="match status" value="1"/>
</dbReference>
<evidence type="ECO:0000256" key="1">
    <source>
        <dbReference type="SAM" id="Coils"/>
    </source>
</evidence>
<dbReference type="PROSITE" id="PS50828">
    <property type="entry name" value="SMR"/>
    <property type="match status" value="1"/>
</dbReference>
<dbReference type="Pfam" id="PF01713">
    <property type="entry name" value="Smr"/>
    <property type="match status" value="1"/>
</dbReference>
<dbReference type="PANTHER" id="PTHR47417:SF1">
    <property type="entry name" value="SMR DOMAIN-CONTAINING PROTEIN YPL199C"/>
    <property type="match status" value="1"/>
</dbReference>
<evidence type="ECO:0000313" key="5">
    <source>
        <dbReference type="Proteomes" id="UP000019384"/>
    </source>
</evidence>
<name>W6MWM6_9ASCO</name>
<reference evidence="4" key="1">
    <citation type="submission" date="2013-12" db="EMBL/GenBank/DDBJ databases">
        <authorList>
            <person name="Genoscope - CEA"/>
        </authorList>
    </citation>
    <scope>NUCLEOTIDE SEQUENCE</scope>
    <source>
        <strain evidence="4">CBS 1993</strain>
    </source>
</reference>
<feature type="domain" description="Smr" evidence="3">
    <location>
        <begin position="92"/>
        <end position="168"/>
    </location>
</feature>
<dbReference type="Gene3D" id="3.30.1370.110">
    <property type="match status" value="1"/>
</dbReference>
<evidence type="ECO:0000313" key="4">
    <source>
        <dbReference type="EMBL" id="CDK27665.1"/>
    </source>
</evidence>
<keyword evidence="1" id="KW-0175">Coiled coil</keyword>
<evidence type="ECO:0000256" key="2">
    <source>
        <dbReference type="SAM" id="MobiDB-lite"/>
    </source>
</evidence>
<keyword evidence="5" id="KW-1185">Reference proteome</keyword>
<gene>
    <name evidence="4" type="ORF">KUCA_T00003644001</name>
</gene>
<dbReference type="Proteomes" id="UP000019384">
    <property type="component" value="Unassembled WGS sequence"/>
</dbReference>
<dbReference type="InterPro" id="IPR013899">
    <property type="entry name" value="DUF1771"/>
</dbReference>
<dbReference type="SMART" id="SM01162">
    <property type="entry name" value="DUF1771"/>
    <property type="match status" value="1"/>
</dbReference>
<dbReference type="InterPro" id="IPR036063">
    <property type="entry name" value="Smr_dom_sf"/>
</dbReference>
<dbReference type="AlphaFoldDB" id="W6MWM6"/>
<dbReference type="InterPro" id="IPR002625">
    <property type="entry name" value="Smr_dom"/>
</dbReference>